<evidence type="ECO:0000313" key="2">
    <source>
        <dbReference type="Proteomes" id="UP001180020"/>
    </source>
</evidence>
<dbReference type="Proteomes" id="UP001180020">
    <property type="component" value="Unassembled WGS sequence"/>
</dbReference>
<dbReference type="AlphaFoldDB" id="A0AAV9FK01"/>
<sequence length="113" mass="13007">MVWEGEEVMKYGQKLYEIHRREVHSVPSEHVTLSDDATVTGSNGPSRVVGAPYHLQRRHLRRTTTEEIKHLKEVETLLGVHRLWRMKEIFGGEKGSSFIQEVVEKVGEGLENE</sequence>
<keyword evidence="2" id="KW-1185">Reference proteome</keyword>
<gene>
    <name evidence="1" type="ORF">QJS10_CPA01g01921</name>
</gene>
<accession>A0AAV9FK01</accession>
<proteinExistence type="predicted"/>
<organism evidence="1 2">
    <name type="scientific">Acorus calamus</name>
    <name type="common">Sweet flag</name>
    <dbReference type="NCBI Taxonomy" id="4465"/>
    <lineage>
        <taxon>Eukaryota</taxon>
        <taxon>Viridiplantae</taxon>
        <taxon>Streptophyta</taxon>
        <taxon>Embryophyta</taxon>
        <taxon>Tracheophyta</taxon>
        <taxon>Spermatophyta</taxon>
        <taxon>Magnoliopsida</taxon>
        <taxon>Liliopsida</taxon>
        <taxon>Acoraceae</taxon>
        <taxon>Acorus</taxon>
    </lineage>
</organism>
<comment type="caution">
    <text evidence="1">The sequence shown here is derived from an EMBL/GenBank/DDBJ whole genome shotgun (WGS) entry which is preliminary data.</text>
</comment>
<protein>
    <submittedName>
        <fullName evidence="1">Uncharacterized protein</fullName>
    </submittedName>
</protein>
<reference evidence="1" key="2">
    <citation type="submission" date="2023-06" db="EMBL/GenBank/DDBJ databases">
        <authorList>
            <person name="Ma L."/>
            <person name="Liu K.-W."/>
            <person name="Li Z."/>
            <person name="Hsiao Y.-Y."/>
            <person name="Qi Y."/>
            <person name="Fu T."/>
            <person name="Tang G."/>
            <person name="Zhang D."/>
            <person name="Sun W.-H."/>
            <person name="Liu D.-K."/>
            <person name="Li Y."/>
            <person name="Chen G.-Z."/>
            <person name="Liu X.-D."/>
            <person name="Liao X.-Y."/>
            <person name="Jiang Y.-T."/>
            <person name="Yu X."/>
            <person name="Hao Y."/>
            <person name="Huang J."/>
            <person name="Zhao X.-W."/>
            <person name="Ke S."/>
            <person name="Chen Y.-Y."/>
            <person name="Wu W.-L."/>
            <person name="Hsu J.-L."/>
            <person name="Lin Y.-F."/>
            <person name="Huang M.-D."/>
            <person name="Li C.-Y."/>
            <person name="Huang L."/>
            <person name="Wang Z.-W."/>
            <person name="Zhao X."/>
            <person name="Zhong W.-Y."/>
            <person name="Peng D.-H."/>
            <person name="Ahmad S."/>
            <person name="Lan S."/>
            <person name="Zhang J.-S."/>
            <person name="Tsai W.-C."/>
            <person name="Van De Peer Y."/>
            <person name="Liu Z.-J."/>
        </authorList>
    </citation>
    <scope>NUCLEOTIDE SEQUENCE</scope>
    <source>
        <strain evidence="1">CP</strain>
        <tissue evidence="1">Leaves</tissue>
    </source>
</reference>
<evidence type="ECO:0000313" key="1">
    <source>
        <dbReference type="EMBL" id="KAK1326391.1"/>
    </source>
</evidence>
<name>A0AAV9FK01_ACOCL</name>
<dbReference type="EMBL" id="JAUJYO010000001">
    <property type="protein sequence ID" value="KAK1326391.1"/>
    <property type="molecule type" value="Genomic_DNA"/>
</dbReference>
<reference evidence="1" key="1">
    <citation type="journal article" date="2023" name="Nat. Commun.">
        <title>Diploid and tetraploid genomes of Acorus and the evolution of monocots.</title>
        <authorList>
            <person name="Ma L."/>
            <person name="Liu K.W."/>
            <person name="Li Z."/>
            <person name="Hsiao Y.Y."/>
            <person name="Qi Y."/>
            <person name="Fu T."/>
            <person name="Tang G.D."/>
            <person name="Zhang D."/>
            <person name="Sun W.H."/>
            <person name="Liu D.K."/>
            <person name="Li Y."/>
            <person name="Chen G.Z."/>
            <person name="Liu X.D."/>
            <person name="Liao X.Y."/>
            <person name="Jiang Y.T."/>
            <person name="Yu X."/>
            <person name="Hao Y."/>
            <person name="Huang J."/>
            <person name="Zhao X.W."/>
            <person name="Ke S."/>
            <person name="Chen Y.Y."/>
            <person name="Wu W.L."/>
            <person name="Hsu J.L."/>
            <person name="Lin Y.F."/>
            <person name="Huang M.D."/>
            <person name="Li C.Y."/>
            <person name="Huang L."/>
            <person name="Wang Z.W."/>
            <person name="Zhao X."/>
            <person name="Zhong W.Y."/>
            <person name="Peng D.H."/>
            <person name="Ahmad S."/>
            <person name="Lan S."/>
            <person name="Zhang J.S."/>
            <person name="Tsai W.C."/>
            <person name="Van de Peer Y."/>
            <person name="Liu Z.J."/>
        </authorList>
    </citation>
    <scope>NUCLEOTIDE SEQUENCE</scope>
    <source>
        <strain evidence="1">CP</strain>
    </source>
</reference>